<evidence type="ECO:0000256" key="3">
    <source>
        <dbReference type="ARBA" id="ARBA00023136"/>
    </source>
</evidence>
<evidence type="ECO:0000313" key="11">
    <source>
        <dbReference type="Proteomes" id="UP001159179"/>
    </source>
</evidence>
<reference evidence="10" key="1">
    <citation type="submission" date="2023-03" db="EMBL/GenBank/DDBJ databases">
        <title>Bacterial isolates from washroom surfaces on a university campus.</title>
        <authorList>
            <person name="Holman D.B."/>
            <person name="Gzyl K.E."/>
            <person name="Taheri A.E."/>
        </authorList>
    </citation>
    <scope>NUCLEOTIDE SEQUENCE</scope>
    <source>
        <strain evidence="10">RD03</strain>
    </source>
</reference>
<dbReference type="AlphaFoldDB" id="A0AAW6SY93"/>
<keyword evidence="7" id="KW-0812">Transmembrane</keyword>
<dbReference type="SMART" id="SM00283">
    <property type="entry name" value="MA"/>
    <property type="match status" value="1"/>
</dbReference>
<dbReference type="SMART" id="SM00304">
    <property type="entry name" value="HAMP"/>
    <property type="match status" value="2"/>
</dbReference>
<keyword evidence="3 7" id="KW-0472">Membrane</keyword>
<evidence type="ECO:0000313" key="10">
    <source>
        <dbReference type="EMBL" id="MDH5161812.1"/>
    </source>
</evidence>
<dbReference type="GO" id="GO:0006935">
    <property type="term" value="P:chemotaxis"/>
    <property type="evidence" value="ECO:0007669"/>
    <property type="project" value="UniProtKB-ARBA"/>
</dbReference>
<dbReference type="PANTHER" id="PTHR32089:SF112">
    <property type="entry name" value="LYSOZYME-LIKE PROTEIN-RELATED"/>
    <property type="match status" value="1"/>
</dbReference>
<evidence type="ECO:0000256" key="6">
    <source>
        <dbReference type="PROSITE-ProRule" id="PRU00284"/>
    </source>
</evidence>
<proteinExistence type="inferred from homology"/>
<dbReference type="Gene3D" id="1.10.287.950">
    <property type="entry name" value="Methyl-accepting chemotaxis protein"/>
    <property type="match status" value="1"/>
</dbReference>
<sequence length="574" mass="62941">MFRKFSLKGKMSLFISVIVLIMFAITTTLNILELSTQLKNDLKKELKSVGILTTNSIDREDIQYLTTNSSGSDEIFKKTQEKLDDIMEKQGVMSWSYIWKMNGDSVVPIAFTKNLDEIYKAGENFTDLADIHLKAATKAMETNQPVVTKIFDDPFGTWETVFTPIVDENNNPIAVLGVDYSADYINNIIQKSLIKEIVIAIIGIIVLIIVIYFSIRKLLKPLDKVISVANNVAEGNLSDSNLDLNRKDEIGVLSNSIQSMIDSLRNLIHNIKLTSEHLAASSEELSATASEGYHFSKKVSDELKDVVSSTNNTLLIMEESAQAMTESSDGIYKIAQSSSVVSEVSQETLQQAEEGNKAIKNVVDQMEKINNSVTHLSHAIKQLGVSSGEIGSIVNIITEIADQTNLLALNAAIEAARAGEHGRGFAVVAEEVRKLAEQSAQSAQQIHELINEIQKDSESSISVMEQGKEDVQYGIELTKEAGNSFEEILTSTRNVASQIQEVSAASEQVSATTEEVSASVEQLKEYTVTSADNLGNVSISSEEQAASIEEISRATHSLSEKAEELQQLVSSFKL</sequence>
<dbReference type="InterPro" id="IPR004089">
    <property type="entry name" value="MCPsignal_dom"/>
</dbReference>
<evidence type="ECO:0000256" key="7">
    <source>
        <dbReference type="SAM" id="Phobius"/>
    </source>
</evidence>
<feature type="domain" description="Methyl-accepting transducer" evidence="8">
    <location>
        <begin position="288"/>
        <end position="524"/>
    </location>
</feature>
<evidence type="ECO:0000259" key="8">
    <source>
        <dbReference type="PROSITE" id="PS50111"/>
    </source>
</evidence>
<comment type="similarity">
    <text evidence="5">Belongs to the methyl-accepting chemotaxis (MCP) protein family.</text>
</comment>
<evidence type="ECO:0000256" key="4">
    <source>
        <dbReference type="ARBA" id="ARBA00023224"/>
    </source>
</evidence>
<keyword evidence="7" id="KW-1133">Transmembrane helix</keyword>
<evidence type="ECO:0000256" key="1">
    <source>
        <dbReference type="ARBA" id="ARBA00004236"/>
    </source>
</evidence>
<protein>
    <submittedName>
        <fullName evidence="10">Methyl-accepting chemotaxis protein</fullName>
    </submittedName>
</protein>
<feature type="transmembrane region" description="Helical" evidence="7">
    <location>
        <begin position="12"/>
        <end position="32"/>
    </location>
</feature>
<dbReference type="GO" id="GO:0007165">
    <property type="term" value="P:signal transduction"/>
    <property type="evidence" value="ECO:0007669"/>
    <property type="project" value="UniProtKB-KW"/>
</dbReference>
<dbReference type="CDD" id="cd06225">
    <property type="entry name" value="HAMP"/>
    <property type="match status" value="1"/>
</dbReference>
<feature type="transmembrane region" description="Helical" evidence="7">
    <location>
        <begin position="197"/>
        <end position="215"/>
    </location>
</feature>
<dbReference type="EMBL" id="JAROYP010000006">
    <property type="protein sequence ID" value="MDH5161812.1"/>
    <property type="molecule type" value="Genomic_DNA"/>
</dbReference>
<dbReference type="PROSITE" id="PS50111">
    <property type="entry name" value="CHEMOTAXIS_TRANSDUC_2"/>
    <property type="match status" value="1"/>
</dbReference>
<evidence type="ECO:0000256" key="2">
    <source>
        <dbReference type="ARBA" id="ARBA00022475"/>
    </source>
</evidence>
<feature type="domain" description="HAMP" evidence="9">
    <location>
        <begin position="216"/>
        <end position="269"/>
    </location>
</feature>
<dbReference type="FunFam" id="1.10.287.950:FF:000001">
    <property type="entry name" value="Methyl-accepting chemotaxis sensory transducer"/>
    <property type="match status" value="1"/>
</dbReference>
<dbReference type="CDD" id="cd11386">
    <property type="entry name" value="MCP_signal"/>
    <property type="match status" value="1"/>
</dbReference>
<dbReference type="Proteomes" id="UP001159179">
    <property type="component" value="Unassembled WGS sequence"/>
</dbReference>
<comment type="subcellular location">
    <subcellularLocation>
        <location evidence="1">Cell membrane</location>
    </subcellularLocation>
</comment>
<dbReference type="Pfam" id="PF00015">
    <property type="entry name" value="MCPsignal"/>
    <property type="match status" value="1"/>
</dbReference>
<dbReference type="GO" id="GO:0005886">
    <property type="term" value="C:plasma membrane"/>
    <property type="evidence" value="ECO:0007669"/>
    <property type="project" value="UniProtKB-SubCell"/>
</dbReference>
<keyword evidence="4 6" id="KW-0807">Transducer</keyword>
<comment type="caution">
    <text evidence="10">The sequence shown here is derived from an EMBL/GenBank/DDBJ whole genome shotgun (WGS) entry which is preliminary data.</text>
</comment>
<dbReference type="SUPFAM" id="SSF58104">
    <property type="entry name" value="Methyl-accepting chemotaxis protein (MCP) signaling domain"/>
    <property type="match status" value="1"/>
</dbReference>
<dbReference type="Gene3D" id="6.10.340.10">
    <property type="match status" value="1"/>
</dbReference>
<dbReference type="PROSITE" id="PS50885">
    <property type="entry name" value="HAMP"/>
    <property type="match status" value="1"/>
</dbReference>
<name>A0AAW6SY93_9BACI</name>
<dbReference type="Pfam" id="PF00672">
    <property type="entry name" value="HAMP"/>
    <property type="match status" value="1"/>
</dbReference>
<evidence type="ECO:0000259" key="9">
    <source>
        <dbReference type="PROSITE" id="PS50885"/>
    </source>
</evidence>
<dbReference type="RefSeq" id="WP_280616906.1">
    <property type="nucleotide sequence ID" value="NZ_JAROYP010000006.1"/>
</dbReference>
<evidence type="ECO:0000256" key="5">
    <source>
        <dbReference type="ARBA" id="ARBA00029447"/>
    </source>
</evidence>
<accession>A0AAW6SY93</accession>
<keyword evidence="2" id="KW-1003">Cell membrane</keyword>
<dbReference type="PANTHER" id="PTHR32089">
    <property type="entry name" value="METHYL-ACCEPTING CHEMOTAXIS PROTEIN MCPB"/>
    <property type="match status" value="1"/>
</dbReference>
<gene>
    <name evidence="10" type="ORF">P5X88_12760</name>
</gene>
<organism evidence="10 11">
    <name type="scientific">Heyndrickxia oleronia</name>
    <dbReference type="NCBI Taxonomy" id="38875"/>
    <lineage>
        <taxon>Bacteria</taxon>
        <taxon>Bacillati</taxon>
        <taxon>Bacillota</taxon>
        <taxon>Bacilli</taxon>
        <taxon>Bacillales</taxon>
        <taxon>Bacillaceae</taxon>
        <taxon>Heyndrickxia</taxon>
    </lineage>
</organism>
<dbReference type="InterPro" id="IPR003660">
    <property type="entry name" value="HAMP_dom"/>
</dbReference>